<evidence type="ECO:0000256" key="1">
    <source>
        <dbReference type="PROSITE-ProRule" id="PRU00175"/>
    </source>
</evidence>
<dbReference type="PROSITE" id="PS50089">
    <property type="entry name" value="ZF_RING_2"/>
    <property type="match status" value="1"/>
</dbReference>
<proteinExistence type="predicted"/>
<dbReference type="InterPro" id="IPR001841">
    <property type="entry name" value="Znf_RING"/>
</dbReference>
<keyword evidence="1" id="KW-0479">Metal-binding</keyword>
<protein>
    <recommendedName>
        <fullName evidence="3">RING-type domain-containing protein</fullName>
    </recommendedName>
</protein>
<dbReference type="Gene3D" id="3.30.40.10">
    <property type="entry name" value="Zinc/RING finger domain, C3HC4 (zinc finger)"/>
    <property type="match status" value="1"/>
</dbReference>
<feature type="compositionally biased region" description="Acidic residues" evidence="2">
    <location>
        <begin position="80"/>
        <end position="89"/>
    </location>
</feature>
<gene>
    <name evidence="4" type="ORF">CKM354_000806800</name>
</gene>
<dbReference type="EMBL" id="BOLY01000005">
    <property type="protein sequence ID" value="GIZ44883.1"/>
    <property type="molecule type" value="Genomic_DNA"/>
</dbReference>
<keyword evidence="1" id="KW-0862">Zinc</keyword>
<evidence type="ECO:0000259" key="3">
    <source>
        <dbReference type="PROSITE" id="PS50089"/>
    </source>
</evidence>
<keyword evidence="5" id="KW-1185">Reference proteome</keyword>
<sequence length="320" mass="36804">MTTLPLKIDFLMGNGLVPYPSTDCLICLNSEAIEPTKISVCSHTHAYCRTCIVRWLTDHSDCPSSSCRKTLYEHDHDMDQETVSDEEDHEYLSQLDDKEDFSHGDQVMSDEPTGEEGNFVDEAAERHESVQRETTLGLPVTLQPNHHHYILDEIENPDWMNRFLVQYSRWPNSLPDASFSRPITDDISRPCLIETNILTTHLLSHANATLTHKAPYFATLPDETPVFQTLITTTFDILLLLEGQNFESPDALYFHFAELLCKELSQRSPAFEIFVTAERELVETLPEQMSFTQECVWFVISEVVGEAERIREFMDTVHWE</sequence>
<feature type="domain" description="RING-type" evidence="3">
    <location>
        <begin position="24"/>
        <end position="63"/>
    </location>
</feature>
<keyword evidence="1" id="KW-0863">Zinc-finger</keyword>
<dbReference type="AlphaFoldDB" id="A0A9P3FEX5"/>
<evidence type="ECO:0000313" key="4">
    <source>
        <dbReference type="EMBL" id="GIZ44883.1"/>
    </source>
</evidence>
<reference evidence="4 5" key="1">
    <citation type="submission" date="2021-01" db="EMBL/GenBank/DDBJ databases">
        <title>Cercospora kikuchii MAFF 305040 whole genome shotgun sequence.</title>
        <authorList>
            <person name="Kashiwa T."/>
            <person name="Suzuki T."/>
        </authorList>
    </citation>
    <scope>NUCLEOTIDE SEQUENCE [LARGE SCALE GENOMIC DNA]</scope>
    <source>
        <strain evidence="4 5">MAFF 305040</strain>
    </source>
</reference>
<evidence type="ECO:0000313" key="5">
    <source>
        <dbReference type="Proteomes" id="UP000825890"/>
    </source>
</evidence>
<evidence type="ECO:0000256" key="2">
    <source>
        <dbReference type="SAM" id="MobiDB-lite"/>
    </source>
</evidence>
<accession>A0A9P3FEX5</accession>
<dbReference type="Proteomes" id="UP000825890">
    <property type="component" value="Unassembled WGS sequence"/>
</dbReference>
<dbReference type="GO" id="GO:0008270">
    <property type="term" value="F:zinc ion binding"/>
    <property type="evidence" value="ECO:0007669"/>
    <property type="project" value="UniProtKB-KW"/>
</dbReference>
<feature type="region of interest" description="Disordered" evidence="2">
    <location>
        <begin position="79"/>
        <end position="116"/>
    </location>
</feature>
<comment type="caution">
    <text evidence="4">The sequence shown here is derived from an EMBL/GenBank/DDBJ whole genome shotgun (WGS) entry which is preliminary data.</text>
</comment>
<dbReference type="GeneID" id="68293643"/>
<dbReference type="OrthoDB" id="1305878at2759"/>
<organism evidence="4 5">
    <name type="scientific">Cercospora kikuchii</name>
    <dbReference type="NCBI Taxonomy" id="84275"/>
    <lineage>
        <taxon>Eukaryota</taxon>
        <taxon>Fungi</taxon>
        <taxon>Dikarya</taxon>
        <taxon>Ascomycota</taxon>
        <taxon>Pezizomycotina</taxon>
        <taxon>Dothideomycetes</taxon>
        <taxon>Dothideomycetidae</taxon>
        <taxon>Mycosphaerellales</taxon>
        <taxon>Mycosphaerellaceae</taxon>
        <taxon>Cercospora</taxon>
    </lineage>
</organism>
<dbReference type="RefSeq" id="XP_044659370.1">
    <property type="nucleotide sequence ID" value="XM_044803435.1"/>
</dbReference>
<dbReference type="SUPFAM" id="SSF57850">
    <property type="entry name" value="RING/U-box"/>
    <property type="match status" value="1"/>
</dbReference>
<name>A0A9P3FEX5_9PEZI</name>
<dbReference type="InterPro" id="IPR013083">
    <property type="entry name" value="Znf_RING/FYVE/PHD"/>
</dbReference>